<evidence type="ECO:0000256" key="3">
    <source>
        <dbReference type="ARBA" id="ARBA00042685"/>
    </source>
</evidence>
<evidence type="ECO:0000313" key="5">
    <source>
        <dbReference type="EMBL" id="EDW68515.2"/>
    </source>
</evidence>
<accession>B4LHI5</accession>
<feature type="region of interest" description="Disordered" evidence="4">
    <location>
        <begin position="1"/>
        <end position="48"/>
    </location>
</feature>
<feature type="region of interest" description="Disordered" evidence="4">
    <location>
        <begin position="83"/>
        <end position="114"/>
    </location>
</feature>
<dbReference type="InterPro" id="IPR029063">
    <property type="entry name" value="SAM-dependent_MTases_sf"/>
</dbReference>
<dbReference type="GO" id="GO:0042054">
    <property type="term" value="F:histone methyltransferase activity"/>
    <property type="evidence" value="ECO:0007669"/>
    <property type="project" value="TreeGrafter"/>
</dbReference>
<feature type="compositionally biased region" description="Low complexity" evidence="4">
    <location>
        <begin position="549"/>
        <end position="558"/>
    </location>
</feature>
<dbReference type="Proteomes" id="UP000008792">
    <property type="component" value="Unassembled WGS sequence"/>
</dbReference>
<evidence type="ECO:0000313" key="6">
    <source>
        <dbReference type="Proteomes" id="UP000008792"/>
    </source>
</evidence>
<proteinExistence type="predicted"/>
<name>B4LHI5_DROVI</name>
<evidence type="ECO:0000256" key="4">
    <source>
        <dbReference type="SAM" id="MobiDB-lite"/>
    </source>
</evidence>
<dbReference type="HOGENOM" id="CLU_025821_0_0_1"/>
<protein>
    <recommendedName>
        <fullName evidence="2">Protein arginine N-methyltransferase 6</fullName>
    </recommendedName>
    <alternativeName>
        <fullName evidence="3">Histone-arginine N-methyltransferase PRMT6</fullName>
    </alternativeName>
</protein>
<dbReference type="SUPFAM" id="SSF53335">
    <property type="entry name" value="S-adenosyl-L-methionine-dependent methyltransferases"/>
    <property type="match status" value="1"/>
</dbReference>
<dbReference type="PANTHER" id="PTHR11006">
    <property type="entry name" value="PROTEIN ARGININE N-METHYLTRANSFERASE"/>
    <property type="match status" value="1"/>
</dbReference>
<dbReference type="Gene3D" id="3.40.50.150">
    <property type="entry name" value="Vaccinia Virus protein VP39"/>
    <property type="match status" value="1"/>
</dbReference>
<dbReference type="EMBL" id="CH940647">
    <property type="protein sequence ID" value="EDW68515.2"/>
    <property type="molecule type" value="Genomic_DNA"/>
</dbReference>
<organism evidence="5 6">
    <name type="scientific">Drosophila virilis</name>
    <name type="common">Fruit fly</name>
    <dbReference type="NCBI Taxonomy" id="7244"/>
    <lineage>
        <taxon>Eukaryota</taxon>
        <taxon>Metazoa</taxon>
        <taxon>Ecdysozoa</taxon>
        <taxon>Arthropoda</taxon>
        <taxon>Hexapoda</taxon>
        <taxon>Insecta</taxon>
        <taxon>Pterygota</taxon>
        <taxon>Neoptera</taxon>
        <taxon>Endopterygota</taxon>
        <taxon>Diptera</taxon>
        <taxon>Brachycera</taxon>
        <taxon>Muscomorpha</taxon>
        <taxon>Ephydroidea</taxon>
        <taxon>Drosophilidae</taxon>
        <taxon>Drosophila</taxon>
    </lineage>
</organism>
<feature type="region of interest" description="Disordered" evidence="4">
    <location>
        <begin position="549"/>
        <end position="570"/>
    </location>
</feature>
<dbReference type="SMR" id="B4LHI5"/>
<dbReference type="AlphaFoldDB" id="B4LHI5"/>
<dbReference type="GO" id="GO:0016274">
    <property type="term" value="F:protein-arginine N-methyltransferase activity"/>
    <property type="evidence" value="ECO:0007669"/>
    <property type="project" value="InterPro"/>
</dbReference>
<feature type="compositionally biased region" description="Low complexity" evidence="4">
    <location>
        <begin position="256"/>
        <end position="277"/>
    </location>
</feature>
<dbReference type="eggNOG" id="KOG1499">
    <property type="taxonomic scope" value="Eukaryota"/>
</dbReference>
<gene>
    <name evidence="5" type="primary">Dvir\GJ12660</name>
    <name evidence="5" type="ORF">Dvir_GJ12660</name>
</gene>
<sequence>MSHHVKNSPARAGYDDSRRKKPKTFSLSEFHSLVQREETKAPTPVSAPSLAQAIDNGSGDATEQIPGLECVVTFAATPQIQTLSRPTTQPAVSPRGRGRLSGRVRSCPRIATPPRRVPHELQTVDRMTSADFRHDFAAHLENMRSRQKEQQHMLFFQLAIEENRHLFEGRTILVLSCGTGTLALMAARAGARHVYALDHSQMLSVQTAGCAGMERLGVPTRTSLSTPPDDRDQFRCRMRVDALQARELLAVHSSSNNQQQQQQQQQQQHHNNKQQHNNTHSINNFVARGGIEATTLKYGNTGSGSFKSDLSSTSCTSSTSSCSSLNSHSADHHQHYQYQLQQQRTPRCPHHVPLPDSEYGQDRHLQIRSSYQQSEITRSYTKPPPNKTVRDVPEQICAANASYRLAAANSCAAAAAVAAAAANSSTPAAYALAAAAGATKSKPNAITKFFSRISSPKSPTSLATGSAAAAGAASAAIVVATPTTLGTSSSLASSASMSSSASSLASSAGMPACVSPSSSASSLAAAPLTALPIANAATLKSTACSFGSTAAASAGTGSPAEQEQQDETTQ</sequence>
<dbReference type="CDD" id="cd02440">
    <property type="entry name" value="AdoMet_MTases"/>
    <property type="match status" value="1"/>
</dbReference>
<evidence type="ECO:0000256" key="1">
    <source>
        <dbReference type="ARBA" id="ARBA00022691"/>
    </source>
</evidence>
<keyword evidence="6" id="KW-1185">Reference proteome</keyword>
<feature type="region of interest" description="Disordered" evidence="4">
    <location>
        <begin position="252"/>
        <end position="277"/>
    </location>
</feature>
<dbReference type="InterPro" id="IPR025799">
    <property type="entry name" value="Arg_MeTrfase"/>
</dbReference>
<dbReference type="OrthoDB" id="10038550at2759"/>
<reference evidence="5 6" key="1">
    <citation type="journal article" date="2007" name="Nature">
        <title>Evolution of genes and genomes on the Drosophila phylogeny.</title>
        <authorList>
            <consortium name="Drosophila 12 Genomes Consortium"/>
            <person name="Clark A.G."/>
            <person name="Eisen M.B."/>
            <person name="Smith D.R."/>
            <person name="Bergman C.M."/>
            <person name="Oliver B."/>
            <person name="Markow T.A."/>
            <person name="Kaufman T.C."/>
            <person name="Kellis M."/>
            <person name="Gelbart W."/>
            <person name="Iyer V.N."/>
            <person name="Pollard D.A."/>
            <person name="Sackton T.B."/>
            <person name="Larracuente A.M."/>
            <person name="Singh N.D."/>
            <person name="Abad J.P."/>
            <person name="Abt D.N."/>
            <person name="Adryan B."/>
            <person name="Aguade M."/>
            <person name="Akashi H."/>
            <person name="Anderson W.W."/>
            <person name="Aquadro C.F."/>
            <person name="Ardell D.H."/>
            <person name="Arguello R."/>
            <person name="Artieri C.G."/>
            <person name="Barbash D.A."/>
            <person name="Barker D."/>
            <person name="Barsanti P."/>
            <person name="Batterham P."/>
            <person name="Batzoglou S."/>
            <person name="Begun D."/>
            <person name="Bhutkar A."/>
            <person name="Blanco E."/>
            <person name="Bosak S.A."/>
            <person name="Bradley R.K."/>
            <person name="Brand A.D."/>
            <person name="Brent M.R."/>
            <person name="Brooks A.N."/>
            <person name="Brown R.H."/>
            <person name="Butlin R.K."/>
            <person name="Caggese C."/>
            <person name="Calvi B.R."/>
            <person name="Bernardo de Carvalho A."/>
            <person name="Caspi A."/>
            <person name="Castrezana S."/>
            <person name="Celniker S.E."/>
            <person name="Chang J.L."/>
            <person name="Chapple C."/>
            <person name="Chatterji S."/>
            <person name="Chinwalla A."/>
            <person name="Civetta A."/>
            <person name="Clifton S.W."/>
            <person name="Comeron J.M."/>
            <person name="Costello J.C."/>
            <person name="Coyne J.A."/>
            <person name="Daub J."/>
            <person name="David R.G."/>
            <person name="Delcher A.L."/>
            <person name="Delehaunty K."/>
            <person name="Do C.B."/>
            <person name="Ebling H."/>
            <person name="Edwards K."/>
            <person name="Eickbush T."/>
            <person name="Evans J.D."/>
            <person name="Filipski A."/>
            <person name="Findeiss S."/>
            <person name="Freyhult E."/>
            <person name="Fulton L."/>
            <person name="Fulton R."/>
            <person name="Garcia A.C."/>
            <person name="Gardiner A."/>
            <person name="Garfield D.A."/>
            <person name="Garvin B.E."/>
            <person name="Gibson G."/>
            <person name="Gilbert D."/>
            <person name="Gnerre S."/>
            <person name="Godfrey J."/>
            <person name="Good R."/>
            <person name="Gotea V."/>
            <person name="Gravely B."/>
            <person name="Greenberg A.J."/>
            <person name="Griffiths-Jones S."/>
            <person name="Gross S."/>
            <person name="Guigo R."/>
            <person name="Gustafson E.A."/>
            <person name="Haerty W."/>
            <person name="Hahn M.W."/>
            <person name="Halligan D.L."/>
            <person name="Halpern A.L."/>
            <person name="Halter G.M."/>
            <person name="Han M.V."/>
            <person name="Heger A."/>
            <person name="Hillier L."/>
            <person name="Hinrichs A.S."/>
            <person name="Holmes I."/>
            <person name="Hoskins R.A."/>
            <person name="Hubisz M.J."/>
            <person name="Hultmark D."/>
            <person name="Huntley M.A."/>
            <person name="Jaffe D.B."/>
            <person name="Jagadeeshan S."/>
            <person name="Jeck W.R."/>
            <person name="Johnson J."/>
            <person name="Jones C.D."/>
            <person name="Jordan W.C."/>
            <person name="Karpen G.H."/>
            <person name="Kataoka E."/>
            <person name="Keightley P.D."/>
            <person name="Kheradpour P."/>
            <person name="Kirkness E.F."/>
            <person name="Koerich L.B."/>
            <person name="Kristiansen K."/>
            <person name="Kudrna D."/>
            <person name="Kulathinal R.J."/>
            <person name="Kumar S."/>
            <person name="Kwok R."/>
            <person name="Lander E."/>
            <person name="Langley C.H."/>
            <person name="Lapoint R."/>
            <person name="Lazzaro B.P."/>
            <person name="Lee S.J."/>
            <person name="Levesque L."/>
            <person name="Li R."/>
            <person name="Lin C.F."/>
            <person name="Lin M.F."/>
            <person name="Lindblad-Toh K."/>
            <person name="Llopart A."/>
            <person name="Long M."/>
            <person name="Low L."/>
            <person name="Lozovsky E."/>
            <person name="Lu J."/>
            <person name="Luo M."/>
            <person name="Machado C.A."/>
            <person name="Makalowski W."/>
            <person name="Marzo M."/>
            <person name="Matsuda M."/>
            <person name="Matzkin L."/>
            <person name="McAllister B."/>
            <person name="McBride C.S."/>
            <person name="McKernan B."/>
            <person name="McKernan K."/>
            <person name="Mendez-Lago M."/>
            <person name="Minx P."/>
            <person name="Mollenhauer M.U."/>
            <person name="Montooth K."/>
            <person name="Mount S.M."/>
            <person name="Mu X."/>
            <person name="Myers E."/>
            <person name="Negre B."/>
            <person name="Newfeld S."/>
            <person name="Nielsen R."/>
            <person name="Noor M.A."/>
            <person name="O'Grady P."/>
            <person name="Pachter L."/>
            <person name="Papaceit M."/>
            <person name="Parisi M.J."/>
            <person name="Parisi M."/>
            <person name="Parts L."/>
            <person name="Pedersen J.S."/>
            <person name="Pesole G."/>
            <person name="Phillippy A.M."/>
            <person name="Ponting C.P."/>
            <person name="Pop M."/>
            <person name="Porcelli D."/>
            <person name="Powell J.R."/>
            <person name="Prohaska S."/>
            <person name="Pruitt K."/>
            <person name="Puig M."/>
            <person name="Quesneville H."/>
            <person name="Ram K.R."/>
            <person name="Rand D."/>
            <person name="Rasmussen M.D."/>
            <person name="Reed L.K."/>
            <person name="Reenan R."/>
            <person name="Reily A."/>
            <person name="Remington K.A."/>
            <person name="Rieger T.T."/>
            <person name="Ritchie M.G."/>
            <person name="Robin C."/>
            <person name="Rogers Y.H."/>
            <person name="Rohde C."/>
            <person name="Rozas J."/>
            <person name="Rubenfield M.J."/>
            <person name="Ruiz A."/>
            <person name="Russo S."/>
            <person name="Salzberg S.L."/>
            <person name="Sanchez-Gracia A."/>
            <person name="Saranga D.J."/>
            <person name="Sato H."/>
            <person name="Schaeffer S.W."/>
            <person name="Schatz M.C."/>
            <person name="Schlenke T."/>
            <person name="Schwartz R."/>
            <person name="Segarra C."/>
            <person name="Singh R.S."/>
            <person name="Sirot L."/>
            <person name="Sirota M."/>
            <person name="Sisneros N.B."/>
            <person name="Smith C.D."/>
            <person name="Smith T.F."/>
            <person name="Spieth J."/>
            <person name="Stage D.E."/>
            <person name="Stark A."/>
            <person name="Stephan W."/>
            <person name="Strausberg R.L."/>
            <person name="Strempel S."/>
            <person name="Sturgill D."/>
            <person name="Sutton G."/>
            <person name="Sutton G.G."/>
            <person name="Tao W."/>
            <person name="Teichmann S."/>
            <person name="Tobari Y.N."/>
            <person name="Tomimura Y."/>
            <person name="Tsolas J.M."/>
            <person name="Valente V.L."/>
            <person name="Venter E."/>
            <person name="Venter J.C."/>
            <person name="Vicario S."/>
            <person name="Vieira F.G."/>
            <person name="Vilella A.J."/>
            <person name="Villasante A."/>
            <person name="Walenz B."/>
            <person name="Wang J."/>
            <person name="Wasserman M."/>
            <person name="Watts T."/>
            <person name="Wilson D."/>
            <person name="Wilson R.K."/>
            <person name="Wing R.A."/>
            <person name="Wolfner M.F."/>
            <person name="Wong A."/>
            <person name="Wong G.K."/>
            <person name="Wu C.I."/>
            <person name="Wu G."/>
            <person name="Yamamoto D."/>
            <person name="Yang H.P."/>
            <person name="Yang S.P."/>
            <person name="Yorke J.A."/>
            <person name="Yoshida K."/>
            <person name="Zdobnov E."/>
            <person name="Zhang P."/>
            <person name="Zhang Y."/>
            <person name="Zimin A.V."/>
            <person name="Baldwin J."/>
            <person name="Abdouelleil A."/>
            <person name="Abdulkadir J."/>
            <person name="Abebe A."/>
            <person name="Abera B."/>
            <person name="Abreu J."/>
            <person name="Acer S.C."/>
            <person name="Aftuck L."/>
            <person name="Alexander A."/>
            <person name="An P."/>
            <person name="Anderson E."/>
            <person name="Anderson S."/>
            <person name="Arachi H."/>
            <person name="Azer M."/>
            <person name="Bachantsang P."/>
            <person name="Barry A."/>
            <person name="Bayul T."/>
            <person name="Berlin A."/>
            <person name="Bessette D."/>
            <person name="Bloom T."/>
            <person name="Blye J."/>
            <person name="Boguslavskiy L."/>
            <person name="Bonnet C."/>
            <person name="Boukhgalter B."/>
            <person name="Bourzgui I."/>
            <person name="Brown A."/>
            <person name="Cahill P."/>
            <person name="Channer S."/>
            <person name="Cheshatsang Y."/>
            <person name="Chuda L."/>
            <person name="Citroen M."/>
            <person name="Collymore A."/>
            <person name="Cooke P."/>
            <person name="Costello M."/>
            <person name="D'Aco K."/>
            <person name="Daza R."/>
            <person name="De Haan G."/>
            <person name="DeGray S."/>
            <person name="DeMaso C."/>
            <person name="Dhargay N."/>
            <person name="Dooley K."/>
            <person name="Dooley E."/>
            <person name="Doricent M."/>
            <person name="Dorje P."/>
            <person name="Dorjee K."/>
            <person name="Dupes A."/>
            <person name="Elong R."/>
            <person name="Falk J."/>
            <person name="Farina A."/>
            <person name="Faro S."/>
            <person name="Ferguson D."/>
            <person name="Fisher S."/>
            <person name="Foley C.D."/>
            <person name="Franke A."/>
            <person name="Friedrich D."/>
            <person name="Gadbois L."/>
            <person name="Gearin G."/>
            <person name="Gearin C.R."/>
            <person name="Giannoukos G."/>
            <person name="Goode T."/>
            <person name="Graham J."/>
            <person name="Grandbois E."/>
            <person name="Grewal S."/>
            <person name="Gyaltsen K."/>
            <person name="Hafez N."/>
            <person name="Hagos B."/>
            <person name="Hall J."/>
            <person name="Henson C."/>
            <person name="Hollinger A."/>
            <person name="Honan T."/>
            <person name="Huard M.D."/>
            <person name="Hughes L."/>
            <person name="Hurhula B."/>
            <person name="Husby M.E."/>
            <person name="Kamat A."/>
            <person name="Kanga B."/>
            <person name="Kashin S."/>
            <person name="Khazanovich D."/>
            <person name="Kisner P."/>
            <person name="Lance K."/>
            <person name="Lara M."/>
            <person name="Lee W."/>
            <person name="Lennon N."/>
            <person name="Letendre F."/>
            <person name="LeVine R."/>
            <person name="Lipovsky A."/>
            <person name="Liu X."/>
            <person name="Liu J."/>
            <person name="Liu S."/>
            <person name="Lokyitsang T."/>
            <person name="Lokyitsang Y."/>
            <person name="Lubonja R."/>
            <person name="Lui A."/>
            <person name="MacDonald P."/>
            <person name="Magnisalis V."/>
            <person name="Maru K."/>
            <person name="Matthews C."/>
            <person name="McCusker W."/>
            <person name="McDonough S."/>
            <person name="Mehta T."/>
            <person name="Meldrim J."/>
            <person name="Meneus L."/>
            <person name="Mihai O."/>
            <person name="Mihalev A."/>
            <person name="Mihova T."/>
            <person name="Mittelman R."/>
            <person name="Mlenga V."/>
            <person name="Montmayeur A."/>
            <person name="Mulrain L."/>
            <person name="Navidi A."/>
            <person name="Naylor J."/>
            <person name="Negash T."/>
            <person name="Nguyen T."/>
            <person name="Nguyen N."/>
            <person name="Nicol R."/>
            <person name="Norbu C."/>
            <person name="Norbu N."/>
            <person name="Novod N."/>
            <person name="O'Neill B."/>
            <person name="Osman S."/>
            <person name="Markiewicz E."/>
            <person name="Oyono O.L."/>
            <person name="Patti C."/>
            <person name="Phunkhang P."/>
            <person name="Pierre F."/>
            <person name="Priest M."/>
            <person name="Raghuraman S."/>
            <person name="Rege F."/>
            <person name="Reyes R."/>
            <person name="Rise C."/>
            <person name="Rogov P."/>
            <person name="Ross K."/>
            <person name="Ryan E."/>
            <person name="Settipalli S."/>
            <person name="Shea T."/>
            <person name="Sherpa N."/>
            <person name="Shi L."/>
            <person name="Shih D."/>
            <person name="Sparrow T."/>
            <person name="Spaulding J."/>
            <person name="Stalker J."/>
            <person name="Stange-Thomann N."/>
            <person name="Stavropoulos S."/>
            <person name="Stone C."/>
            <person name="Strader C."/>
            <person name="Tesfaye S."/>
            <person name="Thomson T."/>
            <person name="Thoulutsang Y."/>
            <person name="Thoulutsang D."/>
            <person name="Topham K."/>
            <person name="Topping I."/>
            <person name="Tsamla T."/>
            <person name="Vassiliev H."/>
            <person name="Vo A."/>
            <person name="Wangchuk T."/>
            <person name="Wangdi T."/>
            <person name="Weiand M."/>
            <person name="Wilkinson J."/>
            <person name="Wilson A."/>
            <person name="Yadav S."/>
            <person name="Young G."/>
            <person name="Yu Q."/>
            <person name="Zembek L."/>
            <person name="Zhong D."/>
            <person name="Zimmer A."/>
            <person name="Zwirko Z."/>
            <person name="Jaffe D.B."/>
            <person name="Alvarez P."/>
            <person name="Brockman W."/>
            <person name="Butler J."/>
            <person name="Chin C."/>
            <person name="Gnerre S."/>
            <person name="Grabherr M."/>
            <person name="Kleber M."/>
            <person name="Mauceli E."/>
            <person name="MacCallum I."/>
        </authorList>
    </citation>
    <scope>NUCLEOTIDE SEQUENCE [LARGE SCALE GENOMIC DNA]</scope>
    <source>
        <strain evidence="6">Tucson 15010-1051.87</strain>
    </source>
</reference>
<evidence type="ECO:0000256" key="2">
    <source>
        <dbReference type="ARBA" id="ARBA00040406"/>
    </source>
</evidence>
<keyword evidence="1" id="KW-0949">S-adenosyl-L-methionine</keyword>
<dbReference type="InParanoid" id="B4LHI5"/>
<dbReference type="STRING" id="7244.B4LHI5"/>
<dbReference type="PANTHER" id="PTHR11006:SF73">
    <property type="entry name" value="PROTEIN ARGININE N-METHYLTRANSFERASE 6"/>
    <property type="match status" value="1"/>
</dbReference>